<dbReference type="Gene3D" id="3.30.460.10">
    <property type="entry name" value="Beta Polymerase, domain 2"/>
    <property type="match status" value="1"/>
</dbReference>
<dbReference type="CDD" id="cd05402">
    <property type="entry name" value="NT_PAP_TUTase"/>
    <property type="match status" value="1"/>
</dbReference>
<dbReference type="FunFam" id="3.30.460.10:FF:000002">
    <property type="entry name" value="Poly(A) polymerase alpha, putative"/>
    <property type="match status" value="1"/>
</dbReference>
<dbReference type="FunFam" id="3.30.70.590:FF:000005">
    <property type="entry name" value="Nuclear poly(A) polymerase 3"/>
    <property type="match status" value="1"/>
</dbReference>
<dbReference type="GO" id="GO:0003723">
    <property type="term" value="F:RNA binding"/>
    <property type="evidence" value="ECO:0007669"/>
    <property type="project" value="InterPro"/>
</dbReference>
<evidence type="ECO:0000256" key="12">
    <source>
        <dbReference type="ARBA" id="ARBA00023242"/>
    </source>
</evidence>
<feature type="region of interest" description="Disordered" evidence="13">
    <location>
        <begin position="1"/>
        <end position="88"/>
    </location>
</feature>
<dbReference type="GO" id="GO:0005634">
    <property type="term" value="C:nucleus"/>
    <property type="evidence" value="ECO:0007669"/>
    <property type="project" value="UniProtKB-SubCell"/>
</dbReference>
<evidence type="ECO:0000259" key="16">
    <source>
        <dbReference type="Pfam" id="PF20750"/>
    </source>
</evidence>
<dbReference type="InterPro" id="IPR007010">
    <property type="entry name" value="PolA_pol_RNA-bd_dom"/>
</dbReference>
<dbReference type="SUPFAM" id="SSF55003">
    <property type="entry name" value="PAP/Archaeal CCA-adding enzyme, C-terminal domain"/>
    <property type="match status" value="1"/>
</dbReference>
<keyword evidence="12" id="KW-0539">Nucleus</keyword>
<comment type="subcellular location">
    <subcellularLocation>
        <location evidence="3">Nucleus</location>
    </subcellularLocation>
</comment>
<keyword evidence="6" id="KW-0507">mRNA processing</keyword>
<reference evidence="17" key="5">
    <citation type="journal article" date="2021" name="G3 (Bethesda)">
        <title>Aegilops tauschii genome assembly Aet v5.0 features greater sequence contiguity and improved annotation.</title>
        <authorList>
            <person name="Wang L."/>
            <person name="Zhu T."/>
            <person name="Rodriguez J.C."/>
            <person name="Deal K.R."/>
            <person name="Dubcovsky J."/>
            <person name="McGuire P.E."/>
            <person name="Lux T."/>
            <person name="Spannagl M."/>
            <person name="Mayer K.F.X."/>
            <person name="Baldrich P."/>
            <person name="Meyers B.C."/>
            <person name="Huo N."/>
            <person name="Gu Y.Q."/>
            <person name="Zhou H."/>
            <person name="Devos K.M."/>
            <person name="Bennetzen J.L."/>
            <person name="Unver T."/>
            <person name="Budak H."/>
            <person name="Gulick P.J."/>
            <person name="Galiba G."/>
            <person name="Kalapos B."/>
            <person name="Nelson D.R."/>
            <person name="Li P."/>
            <person name="You F.M."/>
            <person name="Luo M.C."/>
            <person name="Dvorak J."/>
        </authorList>
    </citation>
    <scope>NUCLEOTIDE SEQUENCE [LARGE SCALE GENOMIC DNA]</scope>
    <source>
        <strain evidence="17">cv. AL8/78</strain>
    </source>
</reference>
<accession>A0A453I7V1</accession>
<evidence type="ECO:0000256" key="10">
    <source>
        <dbReference type="ARBA" id="ARBA00022840"/>
    </source>
</evidence>
<evidence type="ECO:0000256" key="13">
    <source>
        <dbReference type="SAM" id="MobiDB-lite"/>
    </source>
</evidence>
<dbReference type="AlphaFoldDB" id="A0A453I7V1"/>
<dbReference type="GO" id="GO:0005524">
    <property type="term" value="F:ATP binding"/>
    <property type="evidence" value="ECO:0007669"/>
    <property type="project" value="UniProtKB-KW"/>
</dbReference>
<evidence type="ECO:0000256" key="4">
    <source>
        <dbReference type="ARBA" id="ARBA00010912"/>
    </source>
</evidence>
<evidence type="ECO:0000256" key="6">
    <source>
        <dbReference type="ARBA" id="ARBA00022664"/>
    </source>
</evidence>
<dbReference type="FunFam" id="1.10.1410.10:FF:000019">
    <property type="entry name" value="Nuclear poly(A) polymerase 3"/>
    <property type="match status" value="1"/>
</dbReference>
<evidence type="ECO:0000313" key="17">
    <source>
        <dbReference type="EnsemblPlants" id="AET4Gv20474900.2"/>
    </source>
</evidence>
<keyword evidence="9" id="KW-0547">Nucleotide-binding</keyword>
<evidence type="ECO:0000256" key="3">
    <source>
        <dbReference type="ARBA" id="ARBA00004123"/>
    </source>
</evidence>
<feature type="domain" description="Poly(A) polymerase RNA-binding" evidence="14">
    <location>
        <begin position="433"/>
        <end position="472"/>
    </location>
</feature>
<dbReference type="InterPro" id="IPR007012">
    <property type="entry name" value="PolA_pol_cen_dom"/>
</dbReference>
<keyword evidence="7" id="KW-0808">Transferase</keyword>
<sequence length="580" mass="65265">HEALAGVVVPAATNQRHGDPRRARGRRQPLRPRHRRPAPAMVLDRPVGRPAFRKPERRTLAPPRGTGPPPPPPIPPTPGLYLRGPPPLPPPGAILPRPIVVCLDLARMKQMDSSRSSSLMKFLEDTGVSPSEEETRRRERIILELHKIVMDWAKMVAFNQGGKPWITSGTVLTFGSYDLGAYGPESDIDAVCVGPCIASLQHHFFVVLRQMLEARPEVSDLHSIESARVPLMRFKFNGVSVDFPYAQLPVINAAEAIHANDPRLLEKVDEASWRCLSGVRVNRQIMQLVPNMKKFQLLLRCLKLWARKRGIHCHLVGFFAGIHLAVLGAYVCRRHPNATANTLLCRFFEIFSHWPWPLPVSLHEQTPLWSPDGCSLMPIVMPCYPPEFCASNVTKSTFNKIKEELWRGLSLTKDTSSVDIDWSWIFAPFPYGAKYKHFLRIVLSAPTTEELRDWVGWVKSRFRSLILKLESLNIGCDPNPSEQVDHTIGEPNAVFLWGLIMYSNTQICTTSLKEDFMRSVTNNIYGKEKCAHSDIELSVVGMPQVPKSMSDHPAYLQKLPNLPPRMLGYPPMRQGCNAVG</sequence>
<dbReference type="GO" id="GO:0046872">
    <property type="term" value="F:metal ion binding"/>
    <property type="evidence" value="ECO:0007669"/>
    <property type="project" value="UniProtKB-KW"/>
</dbReference>
<organism evidence="17 18">
    <name type="scientific">Aegilops tauschii subsp. strangulata</name>
    <name type="common">Goatgrass</name>
    <dbReference type="NCBI Taxonomy" id="200361"/>
    <lineage>
        <taxon>Eukaryota</taxon>
        <taxon>Viridiplantae</taxon>
        <taxon>Streptophyta</taxon>
        <taxon>Embryophyta</taxon>
        <taxon>Tracheophyta</taxon>
        <taxon>Spermatophyta</taxon>
        <taxon>Magnoliopsida</taxon>
        <taxon>Liliopsida</taxon>
        <taxon>Poales</taxon>
        <taxon>Poaceae</taxon>
        <taxon>BOP clade</taxon>
        <taxon>Pooideae</taxon>
        <taxon>Triticodae</taxon>
        <taxon>Triticeae</taxon>
        <taxon>Triticinae</taxon>
        <taxon>Aegilops</taxon>
    </lineage>
</organism>
<keyword evidence="10" id="KW-0067">ATP-binding</keyword>
<dbReference type="InterPro" id="IPR043519">
    <property type="entry name" value="NT_sf"/>
</dbReference>
<dbReference type="Gene3D" id="1.10.1410.10">
    <property type="match status" value="1"/>
</dbReference>
<dbReference type="Pfam" id="PF04928">
    <property type="entry name" value="PAP_central"/>
    <property type="match status" value="1"/>
</dbReference>
<dbReference type="GO" id="GO:1990817">
    <property type="term" value="F:poly(A) RNA polymerase activity"/>
    <property type="evidence" value="ECO:0007669"/>
    <property type="project" value="UniProtKB-EC"/>
</dbReference>
<reference evidence="18" key="2">
    <citation type="journal article" date="2017" name="Nat. Plants">
        <title>The Aegilops tauschii genome reveals multiple impacts of transposons.</title>
        <authorList>
            <person name="Zhao G."/>
            <person name="Zou C."/>
            <person name="Li K."/>
            <person name="Wang K."/>
            <person name="Li T."/>
            <person name="Gao L."/>
            <person name="Zhang X."/>
            <person name="Wang H."/>
            <person name="Yang Z."/>
            <person name="Liu X."/>
            <person name="Jiang W."/>
            <person name="Mao L."/>
            <person name="Kong X."/>
            <person name="Jiao Y."/>
            <person name="Jia J."/>
        </authorList>
    </citation>
    <scope>NUCLEOTIDE SEQUENCE [LARGE SCALE GENOMIC DNA]</scope>
    <source>
        <strain evidence="18">cv. AL8/78</strain>
    </source>
</reference>
<keyword evidence="18" id="KW-1185">Reference proteome</keyword>
<keyword evidence="11" id="KW-0460">Magnesium</keyword>
<evidence type="ECO:0000256" key="9">
    <source>
        <dbReference type="ARBA" id="ARBA00022741"/>
    </source>
</evidence>
<feature type="compositionally biased region" description="Pro residues" evidence="13">
    <location>
        <begin position="65"/>
        <end position="88"/>
    </location>
</feature>
<feature type="domain" description="Poly(A) polymerase nucleotidyltransferase" evidence="16">
    <location>
        <begin position="105"/>
        <end position="289"/>
    </location>
</feature>
<dbReference type="InterPro" id="IPR011068">
    <property type="entry name" value="NuclTrfase_I-like_C"/>
</dbReference>
<dbReference type="GO" id="GO:0031123">
    <property type="term" value="P:RNA 3'-end processing"/>
    <property type="evidence" value="ECO:0007669"/>
    <property type="project" value="InterPro"/>
</dbReference>
<dbReference type="PANTHER" id="PTHR10682">
    <property type="entry name" value="POLY A POLYMERASE"/>
    <property type="match status" value="1"/>
</dbReference>
<reference evidence="17" key="3">
    <citation type="journal article" date="2017" name="Nature">
        <title>Genome sequence of the progenitor of the wheat D genome Aegilops tauschii.</title>
        <authorList>
            <person name="Luo M.C."/>
            <person name="Gu Y.Q."/>
            <person name="Puiu D."/>
            <person name="Wang H."/>
            <person name="Twardziok S.O."/>
            <person name="Deal K.R."/>
            <person name="Huo N."/>
            <person name="Zhu T."/>
            <person name="Wang L."/>
            <person name="Wang Y."/>
            <person name="McGuire P.E."/>
            <person name="Liu S."/>
            <person name="Long H."/>
            <person name="Ramasamy R.K."/>
            <person name="Rodriguez J.C."/>
            <person name="Van S.L."/>
            <person name="Yuan L."/>
            <person name="Wang Z."/>
            <person name="Xia Z."/>
            <person name="Xiao L."/>
            <person name="Anderson O.D."/>
            <person name="Ouyang S."/>
            <person name="Liang Y."/>
            <person name="Zimin A.V."/>
            <person name="Pertea G."/>
            <person name="Qi P."/>
            <person name="Bennetzen J.L."/>
            <person name="Dai X."/>
            <person name="Dawson M.W."/>
            <person name="Muller H.G."/>
            <person name="Kugler K."/>
            <person name="Rivarola-Duarte L."/>
            <person name="Spannagl M."/>
            <person name="Mayer K.F.X."/>
            <person name="Lu F.H."/>
            <person name="Bevan M.W."/>
            <person name="Leroy P."/>
            <person name="Li P."/>
            <person name="You F.M."/>
            <person name="Sun Q."/>
            <person name="Liu Z."/>
            <person name="Lyons E."/>
            <person name="Wicker T."/>
            <person name="Salzberg S.L."/>
            <person name="Devos K.M."/>
            <person name="Dvorak J."/>
        </authorList>
    </citation>
    <scope>NUCLEOTIDE SEQUENCE [LARGE SCALE GENOMIC DNA]</scope>
    <source>
        <strain evidence="17">cv. AL8/78</strain>
    </source>
</reference>
<feature type="domain" description="Poly(A) polymerase central" evidence="15">
    <location>
        <begin position="295"/>
        <end position="427"/>
    </location>
</feature>
<dbReference type="GO" id="GO:0006397">
    <property type="term" value="P:mRNA processing"/>
    <property type="evidence" value="ECO:0007669"/>
    <property type="project" value="UniProtKB-KW"/>
</dbReference>
<evidence type="ECO:0000259" key="14">
    <source>
        <dbReference type="Pfam" id="PF04926"/>
    </source>
</evidence>
<dbReference type="InterPro" id="IPR048840">
    <property type="entry name" value="PolA_pol_NTPase"/>
</dbReference>
<comment type="similarity">
    <text evidence="4">Belongs to the poly(A) polymerase family.</text>
</comment>
<comment type="cofactor">
    <cofactor evidence="1">
        <name>Mn(2+)</name>
        <dbReference type="ChEBI" id="CHEBI:29035"/>
    </cofactor>
</comment>
<evidence type="ECO:0000259" key="15">
    <source>
        <dbReference type="Pfam" id="PF04928"/>
    </source>
</evidence>
<evidence type="ECO:0000256" key="5">
    <source>
        <dbReference type="ARBA" id="ARBA00012388"/>
    </source>
</evidence>
<dbReference type="Proteomes" id="UP000015105">
    <property type="component" value="Chromosome 4D"/>
</dbReference>
<name>A0A453I7V1_AEGTS</name>
<evidence type="ECO:0000256" key="2">
    <source>
        <dbReference type="ARBA" id="ARBA00001946"/>
    </source>
</evidence>
<evidence type="ECO:0000313" key="18">
    <source>
        <dbReference type="Proteomes" id="UP000015105"/>
    </source>
</evidence>
<keyword evidence="8" id="KW-0479">Metal-binding</keyword>
<comment type="cofactor">
    <cofactor evidence="2">
        <name>Mg(2+)</name>
        <dbReference type="ChEBI" id="CHEBI:18420"/>
    </cofactor>
</comment>
<evidence type="ECO:0000256" key="8">
    <source>
        <dbReference type="ARBA" id="ARBA00022723"/>
    </source>
</evidence>
<dbReference type="PANTHER" id="PTHR10682:SF45">
    <property type="entry name" value="POLYNUCLEOTIDE ADENYLYLTRANSFERASE"/>
    <property type="match status" value="1"/>
</dbReference>
<evidence type="ECO:0000256" key="7">
    <source>
        <dbReference type="ARBA" id="ARBA00022679"/>
    </source>
</evidence>
<dbReference type="SUPFAM" id="SSF81631">
    <property type="entry name" value="PAP/OAS1 substrate-binding domain"/>
    <property type="match status" value="1"/>
</dbReference>
<dbReference type="Gramene" id="AET4Gv20474900.2">
    <property type="protein sequence ID" value="AET4Gv20474900.2"/>
    <property type="gene ID" value="AET4Gv20474900"/>
</dbReference>
<dbReference type="STRING" id="200361.A0A453I7V1"/>
<dbReference type="Pfam" id="PF20750">
    <property type="entry name" value="PAP_NTPase"/>
    <property type="match status" value="1"/>
</dbReference>
<dbReference type="Gene3D" id="3.30.70.590">
    <property type="entry name" value="Poly(A) polymerase predicted RNA binding domain"/>
    <property type="match status" value="1"/>
</dbReference>
<dbReference type="EC" id="2.7.7.19" evidence="5"/>
<evidence type="ECO:0000256" key="11">
    <source>
        <dbReference type="ARBA" id="ARBA00022842"/>
    </source>
</evidence>
<dbReference type="EnsemblPlants" id="AET4Gv20474900.2">
    <property type="protein sequence ID" value="AET4Gv20474900.2"/>
    <property type="gene ID" value="AET4Gv20474900"/>
</dbReference>
<proteinExistence type="inferred from homology"/>
<dbReference type="SUPFAM" id="SSF81301">
    <property type="entry name" value="Nucleotidyltransferase"/>
    <property type="match status" value="1"/>
</dbReference>
<feature type="compositionally biased region" description="Basic residues" evidence="13">
    <location>
        <begin position="23"/>
        <end position="37"/>
    </location>
</feature>
<dbReference type="Pfam" id="PF04926">
    <property type="entry name" value="PAP_RNA-bind"/>
    <property type="match status" value="1"/>
</dbReference>
<reference evidence="18" key="1">
    <citation type="journal article" date="2014" name="Science">
        <title>Ancient hybridizations among the ancestral genomes of bread wheat.</title>
        <authorList>
            <consortium name="International Wheat Genome Sequencing Consortium,"/>
            <person name="Marcussen T."/>
            <person name="Sandve S.R."/>
            <person name="Heier L."/>
            <person name="Spannagl M."/>
            <person name="Pfeifer M."/>
            <person name="Jakobsen K.S."/>
            <person name="Wulff B.B."/>
            <person name="Steuernagel B."/>
            <person name="Mayer K.F."/>
            <person name="Olsen O.A."/>
        </authorList>
    </citation>
    <scope>NUCLEOTIDE SEQUENCE [LARGE SCALE GENOMIC DNA]</scope>
    <source>
        <strain evidence="18">cv. AL8/78</strain>
    </source>
</reference>
<reference evidence="17" key="4">
    <citation type="submission" date="2019-03" db="UniProtKB">
        <authorList>
            <consortium name="EnsemblPlants"/>
        </authorList>
    </citation>
    <scope>IDENTIFICATION</scope>
</reference>
<evidence type="ECO:0000256" key="1">
    <source>
        <dbReference type="ARBA" id="ARBA00001936"/>
    </source>
</evidence>
<protein>
    <recommendedName>
        <fullName evidence="5">polynucleotide adenylyltransferase</fullName>
        <ecNumber evidence="5">2.7.7.19</ecNumber>
    </recommendedName>
</protein>